<accession>A0AA38HH52</accession>
<gene>
    <name evidence="2" type="ORF">MKK02DRAFT_29563</name>
</gene>
<dbReference type="AlphaFoldDB" id="A0AA38HH52"/>
<name>A0AA38HH52_9TREE</name>
<organism evidence="2 3">
    <name type="scientific">Dioszegia hungarica</name>
    <dbReference type="NCBI Taxonomy" id="4972"/>
    <lineage>
        <taxon>Eukaryota</taxon>
        <taxon>Fungi</taxon>
        <taxon>Dikarya</taxon>
        <taxon>Basidiomycota</taxon>
        <taxon>Agaricomycotina</taxon>
        <taxon>Tremellomycetes</taxon>
        <taxon>Tremellales</taxon>
        <taxon>Bulleribasidiaceae</taxon>
        <taxon>Dioszegia</taxon>
    </lineage>
</organism>
<dbReference type="RefSeq" id="XP_052949298.1">
    <property type="nucleotide sequence ID" value="XM_053087854.1"/>
</dbReference>
<dbReference type="GeneID" id="77727059"/>
<dbReference type="Proteomes" id="UP001164286">
    <property type="component" value="Unassembled WGS sequence"/>
</dbReference>
<feature type="compositionally biased region" description="Polar residues" evidence="1">
    <location>
        <begin position="167"/>
        <end position="180"/>
    </location>
</feature>
<feature type="region of interest" description="Disordered" evidence="1">
    <location>
        <begin position="1"/>
        <end position="35"/>
    </location>
</feature>
<feature type="region of interest" description="Disordered" evidence="1">
    <location>
        <begin position="165"/>
        <end position="200"/>
    </location>
</feature>
<evidence type="ECO:0000256" key="1">
    <source>
        <dbReference type="SAM" id="MobiDB-lite"/>
    </source>
</evidence>
<evidence type="ECO:0000313" key="3">
    <source>
        <dbReference type="Proteomes" id="UP001164286"/>
    </source>
</evidence>
<sequence>MNRPLSNPFRRLHPLRQPTASSSRLAHTQRPHDWPFKPPPIRERLRPLIPFFIWWTVLTSLTVHLLRARQASKESADRSDAKISALQDLLTRARAGEVMSEEEIQRRLELVGVRERRKVDVSGEGREEVRDVGWREAIFGRRAVRSEKEEEEVEDWARSVVAEASGTAVTKPTLPDTSIKQPPAPVATVRRAPSSSRYMS</sequence>
<protein>
    <submittedName>
        <fullName evidence="2">Uncharacterized protein</fullName>
    </submittedName>
</protein>
<proteinExistence type="predicted"/>
<evidence type="ECO:0000313" key="2">
    <source>
        <dbReference type="EMBL" id="KAI9639521.1"/>
    </source>
</evidence>
<dbReference type="EMBL" id="JAKWFO010000001">
    <property type="protein sequence ID" value="KAI9639521.1"/>
    <property type="molecule type" value="Genomic_DNA"/>
</dbReference>
<keyword evidence="3" id="KW-1185">Reference proteome</keyword>
<comment type="caution">
    <text evidence="2">The sequence shown here is derived from an EMBL/GenBank/DDBJ whole genome shotgun (WGS) entry which is preliminary data.</text>
</comment>
<reference evidence="2" key="1">
    <citation type="journal article" date="2022" name="G3 (Bethesda)">
        <title>High quality genome of the basidiomycete yeast Dioszegia hungarica PDD-24b-2 isolated from cloud water.</title>
        <authorList>
            <person name="Jarrige D."/>
            <person name="Haridas S."/>
            <person name="Bleykasten-Grosshans C."/>
            <person name="Joly M."/>
            <person name="Nadalig T."/>
            <person name="Sancelme M."/>
            <person name="Vuilleumier S."/>
            <person name="Grigoriev I.V."/>
            <person name="Amato P."/>
            <person name="Bringel F."/>
        </authorList>
    </citation>
    <scope>NUCLEOTIDE SEQUENCE</scope>
    <source>
        <strain evidence="2">PDD-24b-2</strain>
    </source>
</reference>